<gene>
    <name evidence="1" type="ORF">ATO3_27730</name>
</gene>
<dbReference type="AlphaFoldDB" id="A0A225NEL6"/>
<comment type="caution">
    <text evidence="1">The sequence shown here is derived from an EMBL/GenBank/DDBJ whole genome shotgun (WGS) entry which is preliminary data.</text>
</comment>
<evidence type="ECO:0000313" key="1">
    <source>
        <dbReference type="EMBL" id="OWU66550.1"/>
    </source>
</evidence>
<dbReference type="OrthoDB" id="7861881at2"/>
<protein>
    <submittedName>
        <fullName evidence="1">Uncharacterized protein</fullName>
    </submittedName>
</protein>
<dbReference type="EMBL" id="AQQR01000042">
    <property type="protein sequence ID" value="OWU66550.1"/>
    <property type="molecule type" value="Genomic_DNA"/>
</dbReference>
<sequence length="82" mass="8965">MMTNENKTEDDLCRHCDRTGTSPPGTATGKDHHDNGGYVVPCTACGKDALRTDWETIDGGSVNFHWREVCAHCGHLSESLFA</sequence>
<proteinExistence type="predicted"/>
<organism evidence="1 2">
    <name type="scientific">Marinibacterium profundimaris</name>
    <dbReference type="NCBI Taxonomy" id="1679460"/>
    <lineage>
        <taxon>Bacteria</taxon>
        <taxon>Pseudomonadati</taxon>
        <taxon>Pseudomonadota</taxon>
        <taxon>Alphaproteobacteria</taxon>
        <taxon>Rhodobacterales</taxon>
        <taxon>Paracoccaceae</taxon>
        <taxon>Marinibacterium</taxon>
    </lineage>
</organism>
<keyword evidence="2" id="KW-1185">Reference proteome</keyword>
<dbReference type="RefSeq" id="WP_088653011.1">
    <property type="nucleotide sequence ID" value="NZ_AQQR01000042.1"/>
</dbReference>
<evidence type="ECO:0000313" key="2">
    <source>
        <dbReference type="Proteomes" id="UP000215377"/>
    </source>
</evidence>
<reference evidence="1 2" key="1">
    <citation type="submission" date="2013-04" db="EMBL/GenBank/DDBJ databases">
        <title>Oceanicola sp. 22II1-22F33 Genome Sequencing.</title>
        <authorList>
            <person name="Lai Q."/>
            <person name="Li G."/>
            <person name="Shao Z."/>
        </authorList>
    </citation>
    <scope>NUCLEOTIDE SEQUENCE [LARGE SCALE GENOMIC DNA]</scope>
    <source>
        <strain evidence="1 2">22II1-22F33</strain>
    </source>
</reference>
<dbReference type="Proteomes" id="UP000215377">
    <property type="component" value="Unassembled WGS sequence"/>
</dbReference>
<name>A0A225NEL6_9RHOB</name>
<accession>A0A225NEL6</accession>